<name>A0A317W1W9_ASPEC</name>
<dbReference type="OrthoDB" id="10309088at2759"/>
<reference evidence="1" key="1">
    <citation type="submission" date="2016-12" db="EMBL/GenBank/DDBJ databases">
        <title>The genomes of Aspergillus section Nigri reveals drivers in fungal speciation.</title>
        <authorList>
            <consortium name="DOE Joint Genome Institute"/>
            <person name="Vesth T.C."/>
            <person name="Nybo J."/>
            <person name="Theobald S."/>
            <person name="Brandl J."/>
            <person name="Frisvad J.C."/>
            <person name="Nielsen K.F."/>
            <person name="Lyhne E.K."/>
            <person name="Kogle M.E."/>
            <person name="Kuo A."/>
            <person name="Riley R."/>
            <person name="Clum A."/>
            <person name="Nolan M."/>
            <person name="Lipzen A."/>
            <person name="Salamov A."/>
            <person name="Henrissat B."/>
            <person name="Wiebenga A."/>
            <person name="De vries R.P."/>
            <person name="Grigoriev I.V."/>
            <person name="Mortensen U.H."/>
            <person name="Andersen M.R."/>
            <person name="Baker S.E."/>
        </authorList>
    </citation>
    <scope>NUCLEOTIDE SEQUENCE</scope>
    <source>
        <strain evidence="1">CBS 122712</strain>
    </source>
</reference>
<keyword evidence="2" id="KW-1185">Reference proteome</keyword>
<dbReference type="VEuPathDB" id="FungiDB:BO83DRAFT_375932"/>
<gene>
    <name evidence="1" type="ORF">BO83DRAFT_375932</name>
</gene>
<protein>
    <submittedName>
        <fullName evidence="1">Uncharacterized protein</fullName>
    </submittedName>
</protein>
<accession>A0A317W1W9</accession>
<proteinExistence type="predicted"/>
<comment type="caution">
    <text evidence="1">The sequence shown here is derived from an EMBL/GenBank/DDBJ whole genome shotgun (WGS) entry which is preliminary data.</text>
</comment>
<dbReference type="Proteomes" id="UP000246171">
    <property type="component" value="Unassembled WGS sequence"/>
</dbReference>
<dbReference type="GeneID" id="37052546"/>
<dbReference type="EMBL" id="MSFU01000005">
    <property type="protein sequence ID" value="PWY79985.1"/>
    <property type="molecule type" value="Genomic_DNA"/>
</dbReference>
<evidence type="ECO:0000313" key="1">
    <source>
        <dbReference type="EMBL" id="PWY79985.1"/>
    </source>
</evidence>
<evidence type="ECO:0000313" key="2">
    <source>
        <dbReference type="Proteomes" id="UP000246171"/>
    </source>
</evidence>
<dbReference type="RefSeq" id="XP_025391132.1">
    <property type="nucleotide sequence ID" value="XM_025530584.1"/>
</dbReference>
<dbReference type="AlphaFoldDB" id="A0A317W1W9"/>
<organism evidence="1 2">
    <name type="scientific">Aspergillus eucalypticola (strain CBS 122712 / IBT 29274)</name>
    <dbReference type="NCBI Taxonomy" id="1448314"/>
    <lineage>
        <taxon>Eukaryota</taxon>
        <taxon>Fungi</taxon>
        <taxon>Dikarya</taxon>
        <taxon>Ascomycota</taxon>
        <taxon>Pezizomycotina</taxon>
        <taxon>Eurotiomycetes</taxon>
        <taxon>Eurotiomycetidae</taxon>
        <taxon>Eurotiales</taxon>
        <taxon>Aspergillaceae</taxon>
        <taxon>Aspergillus</taxon>
        <taxon>Aspergillus subgen. Circumdati</taxon>
    </lineage>
</organism>
<sequence length="192" mass="21618">MALLQSDFWFPFPPTPSLLLVLLFVVVLIVATDQSTLANINRTARLFHFPTPLPWHKSHRILHVSIAKRIFHFLHSSLAPPSNCRGGGGSLSHKKGIRVYQYVKWGDNSQSVGPSQNVLIKSSGEVMQRRSSHRIRGFASIAARRGQDQYRNASLDLSLIVPPATLTSATDNAPRRYYNRRYLPPQLQPKVL</sequence>